<sequence>MKKLLLFVAIGLTALITSCSNDDSSGSQESKLLLKSDISEAKVGESVNFTVTVDGKAESEAELYIGSNKITNPYVFDTEGEFKVVAKKQGFIDSNSITIKVVSDISVAKPLSLKADKTSISVGDSVSFEVTVDGQTESDTELYIGSDKIANPHVFYTEGEFNVVAKKQGFNNSNVVKITVTAPKTDSKVVGKWIPQNILVTAMGTEVANESYPHKATCDKDFLEFKNDLKVELGIHADDCTLTTSGADWNIQGTTLNFNVLNNNFTATIVSNTDNELIIKANGAQFAPLVPILLPDVDESLLALLPLADITLTLEK</sequence>
<dbReference type="AlphaFoldDB" id="A0A4R7EW89"/>
<evidence type="ECO:0000313" key="1">
    <source>
        <dbReference type="EMBL" id="TDS58167.1"/>
    </source>
</evidence>
<dbReference type="PROSITE" id="PS51257">
    <property type="entry name" value="PROKAR_LIPOPROTEIN"/>
    <property type="match status" value="1"/>
</dbReference>
<proteinExistence type="predicted"/>
<keyword evidence="2" id="KW-1185">Reference proteome</keyword>
<dbReference type="RefSeq" id="WP_133712619.1">
    <property type="nucleotide sequence ID" value="NZ_SOAG01000013.1"/>
</dbReference>
<dbReference type="Proteomes" id="UP000295215">
    <property type="component" value="Unassembled WGS sequence"/>
</dbReference>
<name>A0A4R7EW89_9FLAO</name>
<reference evidence="1 2" key="1">
    <citation type="submission" date="2019-03" db="EMBL/GenBank/DDBJ databases">
        <title>Genomic Encyclopedia of Archaeal and Bacterial Type Strains, Phase II (KMG-II): from individual species to whole genera.</title>
        <authorList>
            <person name="Goeker M."/>
        </authorList>
    </citation>
    <scope>NUCLEOTIDE SEQUENCE [LARGE SCALE GENOMIC DNA]</scope>
    <source>
        <strain evidence="1 2">DSM 28213</strain>
    </source>
</reference>
<dbReference type="OrthoDB" id="1444286at2"/>
<dbReference type="EMBL" id="SOAG01000013">
    <property type="protein sequence ID" value="TDS58167.1"/>
    <property type="molecule type" value="Genomic_DNA"/>
</dbReference>
<accession>A0A4R7EW89</accession>
<protein>
    <submittedName>
        <fullName evidence="1">Uncharacterized protein</fullName>
    </submittedName>
</protein>
<organism evidence="1 2">
    <name type="scientific">Myroides indicus</name>
    <dbReference type="NCBI Taxonomy" id="1323422"/>
    <lineage>
        <taxon>Bacteria</taxon>
        <taxon>Pseudomonadati</taxon>
        <taxon>Bacteroidota</taxon>
        <taxon>Flavobacteriia</taxon>
        <taxon>Flavobacteriales</taxon>
        <taxon>Flavobacteriaceae</taxon>
        <taxon>Myroides</taxon>
    </lineage>
</organism>
<evidence type="ECO:0000313" key="2">
    <source>
        <dbReference type="Proteomes" id="UP000295215"/>
    </source>
</evidence>
<gene>
    <name evidence="1" type="ORF">C8P70_11380</name>
</gene>
<comment type="caution">
    <text evidence="1">The sequence shown here is derived from an EMBL/GenBank/DDBJ whole genome shotgun (WGS) entry which is preliminary data.</text>
</comment>